<dbReference type="Pfam" id="PF00096">
    <property type="entry name" value="zf-C2H2"/>
    <property type="match status" value="8"/>
</dbReference>
<feature type="domain" description="ZAD" evidence="13">
    <location>
        <begin position="5"/>
        <end position="75"/>
    </location>
</feature>
<evidence type="ECO:0000313" key="14">
    <source>
        <dbReference type="EMBL" id="KAJ8706837.1"/>
    </source>
</evidence>
<feature type="compositionally biased region" description="Polar residues" evidence="11">
    <location>
        <begin position="152"/>
        <end position="165"/>
    </location>
</feature>
<dbReference type="Gene3D" id="3.30.160.60">
    <property type="entry name" value="Classic Zinc Finger"/>
    <property type="match status" value="8"/>
</dbReference>
<comment type="caution">
    <text evidence="14">The sequence shown here is derived from an EMBL/GenBank/DDBJ whole genome shotgun (WGS) entry which is preliminary data.</text>
</comment>
<evidence type="ECO:0000256" key="10">
    <source>
        <dbReference type="PROSITE-ProRule" id="PRU01263"/>
    </source>
</evidence>
<dbReference type="GO" id="GO:0043565">
    <property type="term" value="F:sequence-specific DNA binding"/>
    <property type="evidence" value="ECO:0007669"/>
    <property type="project" value="UniProtKB-ARBA"/>
</dbReference>
<feature type="domain" description="C2H2-type" evidence="12">
    <location>
        <begin position="398"/>
        <end position="425"/>
    </location>
</feature>
<dbReference type="FunFam" id="3.30.160.60:FF:000621">
    <property type="entry name" value="FLT3-interacting zinc finger 1"/>
    <property type="match status" value="1"/>
</dbReference>
<dbReference type="PANTHER" id="PTHR24394">
    <property type="entry name" value="ZINC FINGER PROTEIN"/>
    <property type="match status" value="1"/>
</dbReference>
<feature type="binding site" evidence="10">
    <location>
        <position position="10"/>
    </location>
    <ligand>
        <name>Zn(2+)</name>
        <dbReference type="ChEBI" id="CHEBI:29105"/>
    </ligand>
</feature>
<dbReference type="FunFam" id="3.30.160.60:FF:000710">
    <property type="entry name" value="Zinc finger protein 768"/>
    <property type="match status" value="1"/>
</dbReference>
<name>A0AAD8DLR2_MYTSE</name>
<keyword evidence="4 9" id="KW-0863">Zinc-finger</keyword>
<dbReference type="PANTHER" id="PTHR24394:SF44">
    <property type="entry name" value="ZINC FINGER PROTEIN 271-LIKE"/>
    <property type="match status" value="1"/>
</dbReference>
<evidence type="ECO:0000259" key="13">
    <source>
        <dbReference type="PROSITE" id="PS51915"/>
    </source>
</evidence>
<organism evidence="14 15">
    <name type="scientific">Mythimna separata</name>
    <name type="common">Oriental armyworm</name>
    <name type="synonym">Pseudaletia separata</name>
    <dbReference type="NCBI Taxonomy" id="271217"/>
    <lineage>
        <taxon>Eukaryota</taxon>
        <taxon>Metazoa</taxon>
        <taxon>Ecdysozoa</taxon>
        <taxon>Arthropoda</taxon>
        <taxon>Hexapoda</taxon>
        <taxon>Insecta</taxon>
        <taxon>Pterygota</taxon>
        <taxon>Neoptera</taxon>
        <taxon>Endopterygota</taxon>
        <taxon>Lepidoptera</taxon>
        <taxon>Glossata</taxon>
        <taxon>Ditrysia</taxon>
        <taxon>Noctuoidea</taxon>
        <taxon>Noctuidae</taxon>
        <taxon>Noctuinae</taxon>
        <taxon>Hadenini</taxon>
        <taxon>Mythimna</taxon>
    </lineage>
</organism>
<gene>
    <name evidence="14" type="ORF">PYW07_012915</name>
</gene>
<dbReference type="EMBL" id="JARGEI010000028">
    <property type="protein sequence ID" value="KAJ8706837.1"/>
    <property type="molecule type" value="Genomic_DNA"/>
</dbReference>
<evidence type="ECO:0000256" key="2">
    <source>
        <dbReference type="ARBA" id="ARBA00022723"/>
    </source>
</evidence>
<dbReference type="FunFam" id="3.30.160.60:FF:001119">
    <property type="entry name" value="zinc finger protein 408"/>
    <property type="match status" value="1"/>
</dbReference>
<feature type="domain" description="C2H2-type" evidence="12">
    <location>
        <begin position="482"/>
        <end position="509"/>
    </location>
</feature>
<evidence type="ECO:0000259" key="12">
    <source>
        <dbReference type="PROSITE" id="PS50157"/>
    </source>
</evidence>
<comment type="subcellular location">
    <subcellularLocation>
        <location evidence="1">Nucleus</location>
    </subcellularLocation>
</comment>
<reference evidence="14" key="1">
    <citation type="submission" date="2023-03" db="EMBL/GenBank/DDBJ databases">
        <title>Chromosome-level genomes of two armyworms, Mythimna separata and Mythimna loreyi, provide insights into the biosynthesis and reception of sex pheromones.</title>
        <authorList>
            <person name="Zhao H."/>
        </authorList>
    </citation>
    <scope>NUCLEOTIDE SEQUENCE</scope>
    <source>
        <strain evidence="14">BeijingLab</strain>
        <tissue evidence="14">Pupa</tissue>
    </source>
</reference>
<evidence type="ECO:0000256" key="7">
    <source>
        <dbReference type="ARBA" id="ARBA00023163"/>
    </source>
</evidence>
<evidence type="ECO:0000256" key="5">
    <source>
        <dbReference type="ARBA" id="ARBA00022833"/>
    </source>
</evidence>
<dbReference type="Pfam" id="PF07776">
    <property type="entry name" value="zf-AD"/>
    <property type="match status" value="1"/>
</dbReference>
<dbReference type="InterPro" id="IPR036236">
    <property type="entry name" value="Znf_C2H2_sf"/>
</dbReference>
<dbReference type="PROSITE" id="PS50157">
    <property type="entry name" value="ZINC_FINGER_C2H2_2"/>
    <property type="match status" value="8"/>
</dbReference>
<feature type="domain" description="C2H2-type" evidence="12">
    <location>
        <begin position="370"/>
        <end position="397"/>
    </location>
</feature>
<dbReference type="InterPro" id="IPR013087">
    <property type="entry name" value="Znf_C2H2_type"/>
</dbReference>
<dbReference type="InterPro" id="IPR012934">
    <property type="entry name" value="Znf_AD"/>
</dbReference>
<keyword evidence="8" id="KW-0539">Nucleus</keyword>
<protein>
    <submittedName>
        <fullName evidence="14">Uncharacterized protein</fullName>
    </submittedName>
</protein>
<feature type="domain" description="C2H2-type" evidence="12">
    <location>
        <begin position="342"/>
        <end position="369"/>
    </location>
</feature>
<evidence type="ECO:0000313" key="15">
    <source>
        <dbReference type="Proteomes" id="UP001231518"/>
    </source>
</evidence>
<dbReference type="SMART" id="SM00868">
    <property type="entry name" value="zf-AD"/>
    <property type="match status" value="1"/>
</dbReference>
<evidence type="ECO:0000256" key="6">
    <source>
        <dbReference type="ARBA" id="ARBA00023015"/>
    </source>
</evidence>
<sequence length="534" mass="62475">MEKLPMCRICLAEDVRMYVVVNKKLHELYERLTGDPFVTKDRRPMLACFICCTKLKQCCQLQRKCLEAEDLLTQMMNEDYELNPFTNQDRFGCVNELTQSPMVHVSIDDECQTECVAIKEKLPAVCERLDDVIEPKEECHSDDLEQEILYNSYSDTENKPAQQSESDSEDDRLLKEIKTEVEEEQEVSSKKRRDSDTTRAAAATKENLHIRGKLHEDIFTENRKIKTYKAKTRVTQNTVNCTSKLKPKFEETLTNTTPRGNISVNDTSLDENDISYMYKHTGGVPHKCDIGQYSCNNKEPFLKHIGLHTGEKSFKCEECQRCFGDKTRLTRHIRTHTGNKPHKCKECQRCFTQKGHLETHIRTHTGEKPYKCEECQRCFREKVHLTRHIRTHTGNKPYKCDKCQLRFNVQSNLVRHIRTHTGEKPYKCDECQRCFRAKGNLRNHILKHSGVKPYKCEECQRCFSDKVNLKTHIRTHTGEKPYKCEECQRCFRVKTNLTKHIGTHTGEYPFKCEFCHSSFRQKGSLTKHILTHTK</sequence>
<dbReference type="FunFam" id="3.30.160.60:FF:001732">
    <property type="entry name" value="Zgc:162936"/>
    <property type="match status" value="1"/>
</dbReference>
<accession>A0AAD8DLR2</accession>
<keyword evidence="6" id="KW-0805">Transcription regulation</keyword>
<dbReference type="PROSITE" id="PS51915">
    <property type="entry name" value="ZAD"/>
    <property type="match status" value="1"/>
</dbReference>
<feature type="binding site" evidence="10">
    <location>
        <position position="51"/>
    </location>
    <ligand>
        <name>Zn(2+)</name>
        <dbReference type="ChEBI" id="CHEBI:29105"/>
    </ligand>
</feature>
<feature type="domain" description="C2H2-type" evidence="12">
    <location>
        <begin position="510"/>
        <end position="534"/>
    </location>
</feature>
<dbReference type="PROSITE" id="PS00028">
    <property type="entry name" value="ZINC_FINGER_C2H2_1"/>
    <property type="match status" value="8"/>
</dbReference>
<evidence type="ECO:0000256" key="8">
    <source>
        <dbReference type="ARBA" id="ARBA00023242"/>
    </source>
</evidence>
<evidence type="ECO:0000256" key="11">
    <source>
        <dbReference type="SAM" id="MobiDB-lite"/>
    </source>
</evidence>
<feature type="domain" description="C2H2-type" evidence="12">
    <location>
        <begin position="454"/>
        <end position="481"/>
    </location>
</feature>
<dbReference type="GO" id="GO:0045893">
    <property type="term" value="P:positive regulation of DNA-templated transcription"/>
    <property type="evidence" value="ECO:0007669"/>
    <property type="project" value="UniProtKB-ARBA"/>
</dbReference>
<proteinExistence type="predicted"/>
<evidence type="ECO:0000256" key="3">
    <source>
        <dbReference type="ARBA" id="ARBA00022737"/>
    </source>
</evidence>
<evidence type="ECO:0000256" key="9">
    <source>
        <dbReference type="PROSITE-ProRule" id="PRU00042"/>
    </source>
</evidence>
<dbReference type="FunFam" id="3.30.160.60:FF:002343">
    <property type="entry name" value="Zinc finger protein 33A"/>
    <property type="match status" value="3"/>
</dbReference>
<evidence type="ECO:0000256" key="4">
    <source>
        <dbReference type="ARBA" id="ARBA00022771"/>
    </source>
</evidence>
<dbReference type="SUPFAM" id="SSF57667">
    <property type="entry name" value="beta-beta-alpha zinc fingers"/>
    <property type="match status" value="5"/>
</dbReference>
<feature type="binding site" evidence="10">
    <location>
        <position position="48"/>
    </location>
    <ligand>
        <name>Zn(2+)</name>
        <dbReference type="ChEBI" id="CHEBI:29105"/>
    </ligand>
</feature>
<dbReference type="FunFam" id="3.30.160.60:FF:002687">
    <property type="entry name" value="Uncharacterized protein"/>
    <property type="match status" value="1"/>
</dbReference>
<dbReference type="GO" id="GO:0000981">
    <property type="term" value="F:DNA-binding transcription factor activity, RNA polymerase II-specific"/>
    <property type="evidence" value="ECO:0007669"/>
    <property type="project" value="TreeGrafter"/>
</dbReference>
<dbReference type="Proteomes" id="UP001231518">
    <property type="component" value="Chromosome 30"/>
</dbReference>
<feature type="binding site" evidence="10">
    <location>
        <position position="7"/>
    </location>
    <ligand>
        <name>Zn(2+)</name>
        <dbReference type="ChEBI" id="CHEBI:29105"/>
    </ligand>
</feature>
<feature type="compositionally biased region" description="Basic and acidic residues" evidence="11">
    <location>
        <begin position="171"/>
        <end position="180"/>
    </location>
</feature>
<dbReference type="SMART" id="SM00355">
    <property type="entry name" value="ZnF_C2H2"/>
    <property type="match status" value="9"/>
</dbReference>
<keyword evidence="2 10" id="KW-0479">Metal-binding</keyword>
<dbReference type="AlphaFoldDB" id="A0AAD8DLR2"/>
<keyword evidence="7" id="KW-0804">Transcription</keyword>
<keyword evidence="3" id="KW-0677">Repeat</keyword>
<keyword evidence="15" id="KW-1185">Reference proteome</keyword>
<dbReference type="GO" id="GO:0005634">
    <property type="term" value="C:nucleus"/>
    <property type="evidence" value="ECO:0007669"/>
    <property type="project" value="UniProtKB-SubCell"/>
</dbReference>
<keyword evidence="5 10" id="KW-0862">Zinc</keyword>
<dbReference type="GO" id="GO:0005694">
    <property type="term" value="C:chromosome"/>
    <property type="evidence" value="ECO:0007669"/>
    <property type="project" value="UniProtKB-ARBA"/>
</dbReference>
<feature type="domain" description="C2H2-type" evidence="12">
    <location>
        <begin position="314"/>
        <end position="341"/>
    </location>
</feature>
<feature type="compositionally biased region" description="Basic and acidic residues" evidence="11">
    <location>
        <begin position="187"/>
        <end position="197"/>
    </location>
</feature>
<feature type="region of interest" description="Disordered" evidence="11">
    <location>
        <begin position="152"/>
        <end position="207"/>
    </location>
</feature>
<evidence type="ECO:0000256" key="1">
    <source>
        <dbReference type="ARBA" id="ARBA00004123"/>
    </source>
</evidence>
<dbReference type="SUPFAM" id="SSF57716">
    <property type="entry name" value="Glucocorticoid receptor-like (DNA-binding domain)"/>
    <property type="match status" value="1"/>
</dbReference>
<feature type="domain" description="C2H2-type" evidence="12">
    <location>
        <begin position="426"/>
        <end position="453"/>
    </location>
</feature>
<dbReference type="GO" id="GO:0008270">
    <property type="term" value="F:zinc ion binding"/>
    <property type="evidence" value="ECO:0007669"/>
    <property type="project" value="UniProtKB-UniRule"/>
</dbReference>